<feature type="compositionally biased region" description="Basic and acidic residues" evidence="1">
    <location>
        <begin position="101"/>
        <end position="111"/>
    </location>
</feature>
<name>S7P5V7_MYOBR</name>
<dbReference type="AlphaFoldDB" id="S7P5V7"/>
<accession>S7P5V7</accession>
<organism evidence="2 3">
    <name type="scientific">Myotis brandtii</name>
    <name type="common">Brandt's bat</name>
    <dbReference type="NCBI Taxonomy" id="109478"/>
    <lineage>
        <taxon>Eukaryota</taxon>
        <taxon>Metazoa</taxon>
        <taxon>Chordata</taxon>
        <taxon>Craniata</taxon>
        <taxon>Vertebrata</taxon>
        <taxon>Euteleostomi</taxon>
        <taxon>Mammalia</taxon>
        <taxon>Eutheria</taxon>
        <taxon>Laurasiatheria</taxon>
        <taxon>Chiroptera</taxon>
        <taxon>Yangochiroptera</taxon>
        <taxon>Vespertilionidae</taxon>
        <taxon>Myotis</taxon>
    </lineage>
</organism>
<dbReference type="Proteomes" id="UP000052978">
    <property type="component" value="Unassembled WGS sequence"/>
</dbReference>
<evidence type="ECO:0000256" key="1">
    <source>
        <dbReference type="SAM" id="MobiDB-lite"/>
    </source>
</evidence>
<gene>
    <name evidence="2" type="ORF">D623_10001687</name>
</gene>
<proteinExistence type="predicted"/>
<reference evidence="2 3" key="1">
    <citation type="journal article" date="2013" name="Nat. Commun.">
        <title>Genome analysis reveals insights into physiology and longevity of the Brandt's bat Myotis brandtii.</title>
        <authorList>
            <person name="Seim I."/>
            <person name="Fang X."/>
            <person name="Xiong Z."/>
            <person name="Lobanov A.V."/>
            <person name="Huang Z."/>
            <person name="Ma S."/>
            <person name="Feng Y."/>
            <person name="Turanov A.A."/>
            <person name="Zhu Y."/>
            <person name="Lenz T.L."/>
            <person name="Gerashchenko M.V."/>
            <person name="Fan D."/>
            <person name="Hee Yim S."/>
            <person name="Yao X."/>
            <person name="Jordan D."/>
            <person name="Xiong Y."/>
            <person name="Ma Y."/>
            <person name="Lyapunov A.N."/>
            <person name="Chen G."/>
            <person name="Kulakova O.I."/>
            <person name="Sun Y."/>
            <person name="Lee S.G."/>
            <person name="Bronson R.T."/>
            <person name="Moskalev A.A."/>
            <person name="Sunyaev S.R."/>
            <person name="Zhang G."/>
            <person name="Krogh A."/>
            <person name="Wang J."/>
            <person name="Gladyshev V.N."/>
        </authorList>
    </citation>
    <scope>NUCLEOTIDE SEQUENCE [LARGE SCALE GENOMIC DNA]</scope>
</reference>
<dbReference type="EMBL" id="KE161835">
    <property type="protein sequence ID" value="EPQ05638.1"/>
    <property type="molecule type" value="Genomic_DNA"/>
</dbReference>
<sequence length="111" mass="12977">MKLQKEKASSQHLETLNEELGGDLEQWFNIIHTLRAHRATQVGPPERMPPWRRACQRSVQGNRQQDQLQQEAALQELRKLLTTKREALQQEQEAKALAAQENERLRQEGDR</sequence>
<keyword evidence="3" id="KW-1185">Reference proteome</keyword>
<evidence type="ECO:0000313" key="2">
    <source>
        <dbReference type="EMBL" id="EPQ05638.1"/>
    </source>
</evidence>
<protein>
    <submittedName>
        <fullName evidence="2">Protein Daple</fullName>
    </submittedName>
</protein>
<evidence type="ECO:0000313" key="3">
    <source>
        <dbReference type="Proteomes" id="UP000052978"/>
    </source>
</evidence>
<feature type="region of interest" description="Disordered" evidence="1">
    <location>
        <begin position="92"/>
        <end position="111"/>
    </location>
</feature>